<dbReference type="PATRIC" id="fig|445710.3.peg.686"/>
<dbReference type="EMBL" id="CP014841">
    <property type="protein sequence ID" value="AND68146.1"/>
    <property type="molecule type" value="Genomic_DNA"/>
</dbReference>
<dbReference type="KEGG" id="dtx:ATSB10_06920"/>
<keyword evidence="4" id="KW-1185">Reference proteome</keyword>
<keyword evidence="1" id="KW-1133">Transmembrane helix</keyword>
<dbReference type="AlphaFoldDB" id="A0A160MY43"/>
<feature type="transmembrane region" description="Helical" evidence="1">
    <location>
        <begin position="12"/>
        <end position="39"/>
    </location>
</feature>
<name>A0A160MY43_9GAMM</name>
<organism evidence="3 4">
    <name type="scientific">Dyella thiooxydans</name>
    <dbReference type="NCBI Taxonomy" id="445710"/>
    <lineage>
        <taxon>Bacteria</taxon>
        <taxon>Pseudomonadati</taxon>
        <taxon>Pseudomonadota</taxon>
        <taxon>Gammaproteobacteria</taxon>
        <taxon>Lysobacterales</taxon>
        <taxon>Rhodanobacteraceae</taxon>
        <taxon>Dyella</taxon>
    </lineage>
</organism>
<evidence type="ECO:0000313" key="4">
    <source>
        <dbReference type="Proteomes" id="UP000077255"/>
    </source>
</evidence>
<gene>
    <name evidence="3" type="ORF">ATSB10_06920</name>
</gene>
<reference evidence="3 4" key="1">
    <citation type="submission" date="2016-02" db="EMBL/GenBank/DDBJ databases">
        <title>Complete genome sequencing and analysis of ATSB10, Dyella thiooxydans isolated from rhizosphere soil of sunflower (Helianthus annuus L.).</title>
        <authorList>
            <person name="Lee Y."/>
            <person name="Hwangbo K."/>
            <person name="Chung H."/>
            <person name="Yoo J."/>
            <person name="Kim K.Y."/>
            <person name="Sa T.M."/>
            <person name="Um Y."/>
            <person name="Madhaiyan M."/>
        </authorList>
    </citation>
    <scope>NUCLEOTIDE SEQUENCE [LARGE SCALE GENOMIC DNA]</scope>
    <source>
        <strain evidence="3 4">ATSB10</strain>
    </source>
</reference>
<evidence type="ECO:0000313" key="3">
    <source>
        <dbReference type="EMBL" id="AND68146.1"/>
    </source>
</evidence>
<dbReference type="InterPro" id="IPR025241">
    <property type="entry name" value="DUF4190"/>
</dbReference>
<sequence>MSTTSAPRSTCTLAVVSLCFGIAAWTVLPFIGAIVAVICGHLARRDIRQTISEPLDGDGLAVTGLVLGYAQLALSLLTAIALLFFGSVLLGFLVHAWS</sequence>
<dbReference type="STRING" id="445710.ATSB10_06920"/>
<dbReference type="RefSeq" id="WP_063670456.1">
    <property type="nucleotide sequence ID" value="NZ_CP014841.1"/>
</dbReference>
<feature type="domain" description="DUF4190" evidence="2">
    <location>
        <begin position="13"/>
        <end position="77"/>
    </location>
</feature>
<evidence type="ECO:0000259" key="2">
    <source>
        <dbReference type="Pfam" id="PF13828"/>
    </source>
</evidence>
<proteinExistence type="predicted"/>
<dbReference type="Pfam" id="PF13828">
    <property type="entry name" value="DUF4190"/>
    <property type="match status" value="1"/>
</dbReference>
<accession>A0A160MY43</accession>
<evidence type="ECO:0000256" key="1">
    <source>
        <dbReference type="SAM" id="Phobius"/>
    </source>
</evidence>
<feature type="transmembrane region" description="Helical" evidence="1">
    <location>
        <begin position="60"/>
        <end position="93"/>
    </location>
</feature>
<dbReference type="OrthoDB" id="6183992at2"/>
<keyword evidence="1" id="KW-0472">Membrane</keyword>
<protein>
    <recommendedName>
        <fullName evidence="2">DUF4190 domain-containing protein</fullName>
    </recommendedName>
</protein>
<keyword evidence="1" id="KW-0812">Transmembrane</keyword>
<dbReference type="Proteomes" id="UP000077255">
    <property type="component" value="Chromosome"/>
</dbReference>